<evidence type="ECO:0000313" key="2">
    <source>
        <dbReference type="EMBL" id="AVK75993.1"/>
    </source>
</evidence>
<accession>A0A2U7UC32</accession>
<organism evidence="2">
    <name type="scientific">Pandoravirus neocaledonia</name>
    <dbReference type="NCBI Taxonomy" id="2107708"/>
    <lineage>
        <taxon>Viruses</taxon>
        <taxon>Pandoravirus</taxon>
    </lineage>
</organism>
<evidence type="ECO:0000256" key="1">
    <source>
        <dbReference type="SAM" id="MobiDB-lite"/>
    </source>
</evidence>
<gene>
    <name evidence="2" type="ORF">pneo_cds_386</name>
</gene>
<sequence length="67" mass="7020">MNAEEMDQHRPATSVMPGDRAFVATPAGADARARALIQALNDTGGITGTERPPAVAYPIDNSAQIIE</sequence>
<dbReference type="EMBL" id="MG011690">
    <property type="protein sequence ID" value="AVK75993.1"/>
    <property type="molecule type" value="Genomic_DNA"/>
</dbReference>
<dbReference type="GeneID" id="36842706"/>
<feature type="region of interest" description="Disordered" evidence="1">
    <location>
        <begin position="43"/>
        <end position="67"/>
    </location>
</feature>
<dbReference type="Proteomes" id="UP000249287">
    <property type="component" value="Segment"/>
</dbReference>
<protein>
    <submittedName>
        <fullName evidence="2">Uncharacterized protein</fullName>
    </submittedName>
</protein>
<proteinExistence type="predicted"/>
<dbReference type="RefSeq" id="YP_009481996.1">
    <property type="nucleotide sequence ID" value="NC_037666.1"/>
</dbReference>
<dbReference type="KEGG" id="vg:36842706"/>
<reference evidence="2" key="1">
    <citation type="journal article" date="2018" name="Nat. Commun.">
        <title>Diversity and evolution of the emerging Pandoraviridae family.</title>
        <authorList>
            <person name="Legendre M."/>
            <person name="Fabre E."/>
            <person name="Poirot O."/>
            <person name="Jeudy S."/>
            <person name="Lartigue A."/>
            <person name="Alempic J.M."/>
            <person name="Beucher L."/>
            <person name="Philippe N."/>
            <person name="Bertaux L."/>
            <person name="Christo-Foroux E."/>
            <person name="Labadie K."/>
            <person name="Coute Y."/>
            <person name="Abergel C."/>
            <person name="Claverie J.M."/>
        </authorList>
    </citation>
    <scope>NUCLEOTIDE SEQUENCE [LARGE SCALE GENOMIC DNA]</scope>
    <source>
        <strain evidence="2">Neocaledonia</strain>
    </source>
</reference>
<name>A0A2U7UC32_9VIRU</name>